<dbReference type="Pfam" id="PF00156">
    <property type="entry name" value="Pribosyltran"/>
    <property type="match status" value="1"/>
</dbReference>
<dbReference type="GO" id="GO:0032263">
    <property type="term" value="P:GMP salvage"/>
    <property type="evidence" value="ECO:0007669"/>
    <property type="project" value="TreeGrafter"/>
</dbReference>
<evidence type="ECO:0000313" key="17">
    <source>
        <dbReference type="EMBL" id="OAG27274.1"/>
    </source>
</evidence>
<comment type="catalytic activity">
    <reaction evidence="14">
        <text>IMP + diphosphate = hypoxanthine + 5-phospho-alpha-D-ribose 1-diphosphate</text>
        <dbReference type="Rhea" id="RHEA:17973"/>
        <dbReference type="ChEBI" id="CHEBI:17368"/>
        <dbReference type="ChEBI" id="CHEBI:33019"/>
        <dbReference type="ChEBI" id="CHEBI:58017"/>
        <dbReference type="ChEBI" id="CHEBI:58053"/>
        <dbReference type="EC" id="2.4.2.8"/>
    </reaction>
    <physiologicalReaction direction="right-to-left" evidence="14">
        <dbReference type="Rhea" id="RHEA:17975"/>
    </physiologicalReaction>
</comment>
<keyword evidence="18" id="KW-1185">Reference proteome</keyword>
<comment type="pathway">
    <text evidence="3 15">Purine metabolism; IMP biosynthesis via salvage pathway; IMP from hypoxanthine: step 1/1.</text>
</comment>
<dbReference type="GO" id="GO:0006166">
    <property type="term" value="P:purine ribonucleoside salvage"/>
    <property type="evidence" value="ECO:0007669"/>
    <property type="project" value="UniProtKB-KW"/>
</dbReference>
<sequence>MEKLKLVISQDKIGAKVKELAQTISRDYKDKKPVFIGILKGAFIFLADLVRSVELQNLEIDFVRLASYGTSDKSSGQVKIVKDIELDIKNKDVLVVEDIIDTGLTLSFFLKYLEKFSPQSVKVCCLIDKPERREIEVPIHYRGFYIPQGFLVGYGLDFAEKYRHLPEVYEIIRE</sequence>
<dbReference type="GO" id="GO:0000287">
    <property type="term" value="F:magnesium ion binding"/>
    <property type="evidence" value="ECO:0007669"/>
    <property type="project" value="TreeGrafter"/>
</dbReference>
<organism evidence="17 18">
    <name type="scientific">Thermodesulfatator autotrophicus</name>
    <dbReference type="NCBI Taxonomy" id="1795632"/>
    <lineage>
        <taxon>Bacteria</taxon>
        <taxon>Pseudomonadati</taxon>
        <taxon>Thermodesulfobacteriota</taxon>
        <taxon>Thermodesulfobacteria</taxon>
        <taxon>Thermodesulfobacteriales</taxon>
        <taxon>Thermodesulfatatoraceae</taxon>
        <taxon>Thermodesulfatator</taxon>
    </lineage>
</organism>
<dbReference type="InterPro" id="IPR000836">
    <property type="entry name" value="PRTase_dom"/>
</dbReference>
<protein>
    <recommendedName>
        <fullName evidence="5 15">Hypoxanthine phosphoribosyltransferase</fullName>
        <ecNumber evidence="5 15">2.4.2.8</ecNumber>
    </recommendedName>
</protein>
<dbReference type="GO" id="GO:0004422">
    <property type="term" value="F:hypoxanthine phosphoribosyltransferase activity"/>
    <property type="evidence" value="ECO:0007669"/>
    <property type="project" value="InterPro"/>
</dbReference>
<dbReference type="PANTHER" id="PTHR43340">
    <property type="entry name" value="HYPOXANTHINE-GUANINE PHOSPHORIBOSYLTRANSFERASE"/>
    <property type="match status" value="1"/>
</dbReference>
<dbReference type="AlphaFoldDB" id="A0A177E5Q8"/>
<evidence type="ECO:0000256" key="4">
    <source>
        <dbReference type="ARBA" id="ARBA00008391"/>
    </source>
</evidence>
<dbReference type="Proteomes" id="UP000076964">
    <property type="component" value="Unassembled WGS sequence"/>
</dbReference>
<comment type="cofactor">
    <cofactor evidence="1 15">
        <name>Mg(2+)</name>
        <dbReference type="ChEBI" id="CHEBI:18420"/>
    </cofactor>
</comment>
<dbReference type="Gene3D" id="3.40.50.2020">
    <property type="match status" value="1"/>
</dbReference>
<evidence type="ECO:0000256" key="13">
    <source>
        <dbReference type="ARBA" id="ARBA00048811"/>
    </source>
</evidence>
<evidence type="ECO:0000256" key="12">
    <source>
        <dbReference type="ARBA" id="ARBA00022842"/>
    </source>
</evidence>
<keyword evidence="12 15" id="KW-0460">Magnesium</keyword>
<proteinExistence type="inferred from homology"/>
<feature type="domain" description="Phosphoribosyltransferase" evidence="16">
    <location>
        <begin position="12"/>
        <end position="158"/>
    </location>
</feature>
<dbReference type="InterPro" id="IPR029057">
    <property type="entry name" value="PRTase-like"/>
</dbReference>
<keyword evidence="11 15" id="KW-0547">Nucleotide-binding</keyword>
<dbReference type="UniPathway" id="UPA00591">
    <property type="reaction ID" value="UER00648"/>
</dbReference>
<gene>
    <name evidence="17" type="ORF">TH606_07890</name>
</gene>
<dbReference type="InterPro" id="IPR050408">
    <property type="entry name" value="HGPRT"/>
</dbReference>
<evidence type="ECO:0000256" key="2">
    <source>
        <dbReference type="ARBA" id="ARBA00004496"/>
    </source>
</evidence>
<dbReference type="GO" id="GO:0006178">
    <property type="term" value="P:guanine salvage"/>
    <property type="evidence" value="ECO:0007669"/>
    <property type="project" value="TreeGrafter"/>
</dbReference>
<evidence type="ECO:0000313" key="18">
    <source>
        <dbReference type="Proteomes" id="UP000076964"/>
    </source>
</evidence>
<dbReference type="FunFam" id="3.40.50.2020:FF:000006">
    <property type="entry name" value="Hypoxanthine phosphoribosyltransferase"/>
    <property type="match status" value="1"/>
</dbReference>
<evidence type="ECO:0000256" key="8">
    <source>
        <dbReference type="ARBA" id="ARBA00022679"/>
    </source>
</evidence>
<dbReference type="STRING" id="1795632.TH606_07890"/>
<dbReference type="CDD" id="cd06223">
    <property type="entry name" value="PRTases_typeI"/>
    <property type="match status" value="1"/>
</dbReference>
<comment type="subcellular location">
    <subcellularLocation>
        <location evidence="2 15">Cytoplasm</location>
    </subcellularLocation>
</comment>
<keyword evidence="7 15" id="KW-0328">Glycosyltransferase</keyword>
<evidence type="ECO:0000256" key="5">
    <source>
        <dbReference type="ARBA" id="ARBA00011895"/>
    </source>
</evidence>
<dbReference type="EMBL" id="LSFI01000035">
    <property type="protein sequence ID" value="OAG27274.1"/>
    <property type="molecule type" value="Genomic_DNA"/>
</dbReference>
<comment type="catalytic activity">
    <reaction evidence="13">
        <text>GMP + diphosphate = guanine + 5-phospho-alpha-D-ribose 1-diphosphate</text>
        <dbReference type="Rhea" id="RHEA:25424"/>
        <dbReference type="ChEBI" id="CHEBI:16235"/>
        <dbReference type="ChEBI" id="CHEBI:33019"/>
        <dbReference type="ChEBI" id="CHEBI:58017"/>
        <dbReference type="ChEBI" id="CHEBI:58115"/>
        <dbReference type="EC" id="2.4.2.8"/>
    </reaction>
    <physiologicalReaction direction="right-to-left" evidence="13">
        <dbReference type="Rhea" id="RHEA:25426"/>
    </physiologicalReaction>
</comment>
<evidence type="ECO:0000256" key="1">
    <source>
        <dbReference type="ARBA" id="ARBA00001946"/>
    </source>
</evidence>
<evidence type="ECO:0000256" key="14">
    <source>
        <dbReference type="ARBA" id="ARBA00049402"/>
    </source>
</evidence>
<keyword evidence="10 15" id="KW-0660">Purine salvage</keyword>
<keyword evidence="8 15" id="KW-0808">Transferase</keyword>
<dbReference type="OrthoDB" id="9802824at2"/>
<dbReference type="EC" id="2.4.2.8" evidence="5 15"/>
<dbReference type="InterPro" id="IPR005904">
    <property type="entry name" value="Hxn_phspho_trans"/>
</dbReference>
<evidence type="ECO:0000256" key="15">
    <source>
        <dbReference type="RuleBase" id="RU364099"/>
    </source>
</evidence>
<dbReference type="GO" id="GO:0046100">
    <property type="term" value="P:hypoxanthine metabolic process"/>
    <property type="evidence" value="ECO:0007669"/>
    <property type="project" value="TreeGrafter"/>
</dbReference>
<evidence type="ECO:0000256" key="10">
    <source>
        <dbReference type="ARBA" id="ARBA00022726"/>
    </source>
</evidence>
<comment type="similarity">
    <text evidence="4 15">Belongs to the purine/pyrimidine phosphoribosyltransferase family.</text>
</comment>
<dbReference type="GO" id="GO:0000166">
    <property type="term" value="F:nucleotide binding"/>
    <property type="evidence" value="ECO:0007669"/>
    <property type="project" value="UniProtKB-KW"/>
</dbReference>
<dbReference type="NCBIfam" id="TIGR01203">
    <property type="entry name" value="HGPRTase"/>
    <property type="match status" value="1"/>
</dbReference>
<dbReference type="RefSeq" id="WP_068542697.1">
    <property type="nucleotide sequence ID" value="NZ_LSFI01000035.1"/>
</dbReference>
<name>A0A177E5Q8_9BACT</name>
<evidence type="ECO:0000256" key="11">
    <source>
        <dbReference type="ARBA" id="ARBA00022741"/>
    </source>
</evidence>
<dbReference type="GO" id="GO:0052657">
    <property type="term" value="F:guanine phosphoribosyltransferase activity"/>
    <property type="evidence" value="ECO:0007669"/>
    <property type="project" value="RHEA"/>
</dbReference>
<dbReference type="GO" id="GO:0005829">
    <property type="term" value="C:cytosol"/>
    <property type="evidence" value="ECO:0007669"/>
    <property type="project" value="TreeGrafter"/>
</dbReference>
<accession>A0A177E5Q8</accession>
<evidence type="ECO:0000256" key="3">
    <source>
        <dbReference type="ARBA" id="ARBA00004669"/>
    </source>
</evidence>
<reference evidence="17 18" key="1">
    <citation type="submission" date="2016-02" db="EMBL/GenBank/DDBJ databases">
        <title>Draft genome sequence of Thermodesulfatator sp. S606.</title>
        <authorList>
            <person name="Lai Q."/>
            <person name="Cao J."/>
            <person name="Dupont S."/>
            <person name="Shao Z."/>
            <person name="Jebbar M."/>
            <person name="Alain K."/>
        </authorList>
    </citation>
    <scope>NUCLEOTIDE SEQUENCE [LARGE SCALE GENOMIC DNA]</scope>
    <source>
        <strain evidence="17 18">S606</strain>
    </source>
</reference>
<evidence type="ECO:0000259" key="16">
    <source>
        <dbReference type="Pfam" id="PF00156"/>
    </source>
</evidence>
<dbReference type="GO" id="GO:0032264">
    <property type="term" value="P:IMP salvage"/>
    <property type="evidence" value="ECO:0007669"/>
    <property type="project" value="UniProtKB-UniPathway"/>
</dbReference>
<dbReference type="PANTHER" id="PTHR43340:SF1">
    <property type="entry name" value="HYPOXANTHINE PHOSPHORIBOSYLTRANSFERASE"/>
    <property type="match status" value="1"/>
</dbReference>
<keyword evidence="6 15" id="KW-0963">Cytoplasm</keyword>
<comment type="caution">
    <text evidence="17">The sequence shown here is derived from an EMBL/GenBank/DDBJ whole genome shotgun (WGS) entry which is preliminary data.</text>
</comment>
<evidence type="ECO:0000256" key="9">
    <source>
        <dbReference type="ARBA" id="ARBA00022723"/>
    </source>
</evidence>
<dbReference type="SUPFAM" id="SSF53271">
    <property type="entry name" value="PRTase-like"/>
    <property type="match status" value="1"/>
</dbReference>
<evidence type="ECO:0000256" key="7">
    <source>
        <dbReference type="ARBA" id="ARBA00022676"/>
    </source>
</evidence>
<evidence type="ECO:0000256" key="6">
    <source>
        <dbReference type="ARBA" id="ARBA00022490"/>
    </source>
</evidence>
<keyword evidence="9 15" id="KW-0479">Metal-binding</keyword>